<name>A0A9D1R0I3_9BACT</name>
<reference evidence="2" key="2">
    <citation type="submission" date="2021-04" db="EMBL/GenBank/DDBJ databases">
        <authorList>
            <person name="Gilroy R."/>
        </authorList>
    </citation>
    <scope>NUCLEOTIDE SEQUENCE</scope>
    <source>
        <strain evidence="2">ChiSxjej5B17-1746</strain>
    </source>
</reference>
<gene>
    <name evidence="2" type="ORF">H9874_06600</name>
</gene>
<evidence type="ECO:0000256" key="1">
    <source>
        <dbReference type="SAM" id="MobiDB-lite"/>
    </source>
</evidence>
<feature type="compositionally biased region" description="Basic and acidic residues" evidence="1">
    <location>
        <begin position="154"/>
        <end position="164"/>
    </location>
</feature>
<dbReference type="AlphaFoldDB" id="A0A9D1R0I3"/>
<organism evidence="2 3">
    <name type="scientific">Candidatus Bilophila faecipullorum</name>
    <dbReference type="NCBI Taxonomy" id="2838482"/>
    <lineage>
        <taxon>Bacteria</taxon>
        <taxon>Pseudomonadati</taxon>
        <taxon>Thermodesulfobacteriota</taxon>
        <taxon>Desulfovibrionia</taxon>
        <taxon>Desulfovibrionales</taxon>
        <taxon>Desulfovibrionaceae</taxon>
        <taxon>Bilophila</taxon>
    </lineage>
</organism>
<feature type="region of interest" description="Disordered" evidence="1">
    <location>
        <begin position="145"/>
        <end position="164"/>
    </location>
</feature>
<protein>
    <recommendedName>
        <fullName evidence="4">Peptidase</fullName>
    </recommendedName>
</protein>
<feature type="region of interest" description="Disordered" evidence="1">
    <location>
        <begin position="266"/>
        <end position="291"/>
    </location>
</feature>
<accession>A0A9D1R0I3</accession>
<proteinExistence type="predicted"/>
<sequence>MGHTIFKAGTHRTVNGRAIVFSEEDLAATVAAYDPAVHEAPVVVGHPKTDDPALGWVSGLKCVGLRLEADFRQLDPAFAEAVEAGRYKHVSAAFYAPDSPRNPKPGVYYLRHVGALGAVPPSIKGLGPLTFAEDDTVFIAFGEDDPADNPNEAPMDKKTDAASAKEAENAQLRRQLDEMRARMEKQEADRRHADNVAFAEELVTSGRLAAAHRDIVAAALDALGTPQEDGTLIAFGEGDEAGPLAERFRAFLASAEPQVMFSEFAVNGTSSPKESPLVADAKRRAERAKRR</sequence>
<reference evidence="2" key="1">
    <citation type="journal article" date="2021" name="PeerJ">
        <title>Extensive microbial diversity within the chicken gut microbiome revealed by metagenomics and culture.</title>
        <authorList>
            <person name="Gilroy R."/>
            <person name="Ravi A."/>
            <person name="Getino M."/>
            <person name="Pursley I."/>
            <person name="Horton D.L."/>
            <person name="Alikhan N.F."/>
            <person name="Baker D."/>
            <person name="Gharbi K."/>
            <person name="Hall N."/>
            <person name="Watson M."/>
            <person name="Adriaenssens E.M."/>
            <person name="Foster-Nyarko E."/>
            <person name="Jarju S."/>
            <person name="Secka A."/>
            <person name="Antonio M."/>
            <person name="Oren A."/>
            <person name="Chaudhuri R.R."/>
            <person name="La Ragione R."/>
            <person name="Hildebrand F."/>
            <person name="Pallen M.J."/>
        </authorList>
    </citation>
    <scope>NUCLEOTIDE SEQUENCE</scope>
    <source>
        <strain evidence="2">ChiSxjej5B17-1746</strain>
    </source>
</reference>
<dbReference type="Proteomes" id="UP000824264">
    <property type="component" value="Unassembled WGS sequence"/>
</dbReference>
<evidence type="ECO:0000313" key="2">
    <source>
        <dbReference type="EMBL" id="HIW78797.1"/>
    </source>
</evidence>
<dbReference type="EMBL" id="DXGI01000246">
    <property type="protein sequence ID" value="HIW78797.1"/>
    <property type="molecule type" value="Genomic_DNA"/>
</dbReference>
<comment type="caution">
    <text evidence="2">The sequence shown here is derived from an EMBL/GenBank/DDBJ whole genome shotgun (WGS) entry which is preliminary data.</text>
</comment>
<evidence type="ECO:0000313" key="3">
    <source>
        <dbReference type="Proteomes" id="UP000824264"/>
    </source>
</evidence>
<evidence type="ECO:0008006" key="4">
    <source>
        <dbReference type="Google" id="ProtNLM"/>
    </source>
</evidence>